<reference evidence="3 4" key="1">
    <citation type="submission" date="2023-10" db="EMBL/GenBank/DDBJ databases">
        <authorList>
            <person name="Maclean D."/>
            <person name="Macfadyen A."/>
        </authorList>
    </citation>
    <scope>NUCLEOTIDE SEQUENCE [LARGE SCALE GENOMIC DNA]</scope>
</reference>
<dbReference type="InterPro" id="IPR026057">
    <property type="entry name" value="TBL_C"/>
</dbReference>
<dbReference type="GO" id="GO:0016413">
    <property type="term" value="F:O-acetyltransferase activity"/>
    <property type="evidence" value="ECO:0007669"/>
    <property type="project" value="InterPro"/>
</dbReference>
<protein>
    <recommendedName>
        <fullName evidence="2">Trichome birefringence-like C-terminal domain-containing protein</fullName>
    </recommendedName>
</protein>
<dbReference type="InterPro" id="IPR029962">
    <property type="entry name" value="TBL"/>
</dbReference>
<dbReference type="EMBL" id="CAUYUE010000015">
    <property type="protein sequence ID" value="CAK0786753.1"/>
    <property type="molecule type" value="Genomic_DNA"/>
</dbReference>
<dbReference type="AlphaFoldDB" id="A0AAV1IHD4"/>
<organism evidence="3 4">
    <name type="scientific">Coccomyxa viridis</name>
    <dbReference type="NCBI Taxonomy" id="1274662"/>
    <lineage>
        <taxon>Eukaryota</taxon>
        <taxon>Viridiplantae</taxon>
        <taxon>Chlorophyta</taxon>
        <taxon>core chlorophytes</taxon>
        <taxon>Trebouxiophyceae</taxon>
        <taxon>Trebouxiophyceae incertae sedis</taxon>
        <taxon>Coccomyxaceae</taxon>
        <taxon>Coccomyxa</taxon>
    </lineage>
</organism>
<gene>
    <name evidence="3" type="ORF">CVIRNUC_009967</name>
</gene>
<dbReference type="Proteomes" id="UP001314263">
    <property type="component" value="Unassembled WGS sequence"/>
</dbReference>
<dbReference type="PANTHER" id="PTHR32285:SF48">
    <property type="entry name" value="PROTEIN TRICHOME BIREFRINGENCE-LIKE 19"/>
    <property type="match status" value="1"/>
</dbReference>
<keyword evidence="4" id="KW-1185">Reference proteome</keyword>
<sequence>MKSRRARIQEFHRSTIVIVAIALLAAAVAESETALYSSSRKLAEVSDIDKAYLLPGEVVQQRLRHKCRGIGQFDQLRGEWVRHPDHSYNGMTDPAKCPSFVRDYDCRADYIDQNYHVLQQKEFRKVFQPYACELHSMNTTYFSECLQGQRIIIIGDSTMRQVFQSLACLLTDHVTDGYLVDWQDAKPNQTAVPFKDEYFVRGTRSPILKQNVGMFRLKNGVQVHFQSFGIFNLTLWDDVMTKFMPLSKNDTIFVEFGAWYPRFSASEMHAPWARYKKDVLELLDMRLRAYSANVLWRGYGPTHFGGATGTFTGMNWELEALPAQETCEPAQYGEYYYDTEVIKYLTKCGEFCAHIHILPVFHLSLPMHNSHHGSFGRGIEESAIDCRHYCANVVDTWNQVLYNKLCYQPTGKGKLLKLQTTGRY</sequence>
<evidence type="ECO:0000313" key="3">
    <source>
        <dbReference type="EMBL" id="CAK0786753.1"/>
    </source>
</evidence>
<evidence type="ECO:0000259" key="2">
    <source>
        <dbReference type="Pfam" id="PF13839"/>
    </source>
</evidence>
<comment type="caution">
    <text evidence="3">The sequence shown here is derived from an EMBL/GenBank/DDBJ whole genome shotgun (WGS) entry which is preliminary data.</text>
</comment>
<feature type="domain" description="Trichome birefringence-like C-terminal" evidence="2">
    <location>
        <begin position="136"/>
        <end position="403"/>
    </location>
</feature>
<name>A0AAV1IHD4_9CHLO</name>
<proteinExistence type="inferred from homology"/>
<evidence type="ECO:0000256" key="1">
    <source>
        <dbReference type="ARBA" id="ARBA00007727"/>
    </source>
</evidence>
<comment type="similarity">
    <text evidence="1">Belongs to the PC-esterase family. TBL subfamily.</text>
</comment>
<dbReference type="PANTHER" id="PTHR32285">
    <property type="entry name" value="PROTEIN TRICHOME BIREFRINGENCE-LIKE 9-RELATED"/>
    <property type="match status" value="1"/>
</dbReference>
<dbReference type="Pfam" id="PF13839">
    <property type="entry name" value="PC-Esterase"/>
    <property type="match status" value="1"/>
</dbReference>
<evidence type="ECO:0000313" key="4">
    <source>
        <dbReference type="Proteomes" id="UP001314263"/>
    </source>
</evidence>
<accession>A0AAV1IHD4</accession>